<comment type="caution">
    <text evidence="1">The sequence shown here is derived from an EMBL/GenBank/DDBJ whole genome shotgun (WGS) entry which is preliminary data.</text>
</comment>
<protein>
    <submittedName>
        <fullName evidence="1">Signal peptide protein</fullName>
    </submittedName>
</protein>
<organism evidence="1 2">
    <name type="scientific">Streptomyces kaniharaensis</name>
    <dbReference type="NCBI Taxonomy" id="212423"/>
    <lineage>
        <taxon>Bacteria</taxon>
        <taxon>Bacillati</taxon>
        <taxon>Actinomycetota</taxon>
        <taxon>Actinomycetes</taxon>
        <taxon>Kitasatosporales</taxon>
        <taxon>Streptomycetaceae</taxon>
        <taxon>Streptomyces</taxon>
    </lineage>
</organism>
<dbReference type="OrthoDB" id="4225190at2"/>
<dbReference type="Proteomes" id="UP000450000">
    <property type="component" value="Unassembled WGS sequence"/>
</dbReference>
<dbReference type="EMBL" id="WBOF01000001">
    <property type="protein sequence ID" value="MQS15595.1"/>
    <property type="molecule type" value="Genomic_DNA"/>
</dbReference>
<proteinExistence type="predicted"/>
<accession>A0A6N7KXT1</accession>
<gene>
    <name evidence="1" type="ORF">F7Q99_25820</name>
</gene>
<sequence>MVTSSSAAPVGFVNLHSRPLPTDHAAHRFTVTYRNNSSADRTIAPQILIESPAKGPFLDPSDIRLERLGTDGRWHVVPLASQTGTLFTSLIPAKLVLHSHHTLTQHYRITVIKAAHGTIEPRIALYA</sequence>
<keyword evidence="2" id="KW-1185">Reference proteome</keyword>
<evidence type="ECO:0000313" key="1">
    <source>
        <dbReference type="EMBL" id="MQS15595.1"/>
    </source>
</evidence>
<reference evidence="1 2" key="1">
    <citation type="submission" date="2019-09" db="EMBL/GenBank/DDBJ databases">
        <title>Genome Sequences of Streptomyces kaniharaensis ATCC 21070.</title>
        <authorList>
            <person name="Zhu W."/>
            <person name="De Crecy-Lagard V."/>
            <person name="Richards N.G."/>
        </authorList>
    </citation>
    <scope>NUCLEOTIDE SEQUENCE [LARGE SCALE GENOMIC DNA]</scope>
    <source>
        <strain evidence="1 2">SF-557</strain>
    </source>
</reference>
<name>A0A6N7KXT1_9ACTN</name>
<evidence type="ECO:0000313" key="2">
    <source>
        <dbReference type="Proteomes" id="UP000450000"/>
    </source>
</evidence>
<dbReference type="AlphaFoldDB" id="A0A6N7KXT1"/>